<dbReference type="WBParaSite" id="GPUH_0002414701-mRNA-1">
    <property type="protein sequence ID" value="GPUH_0002414701-mRNA-1"/>
    <property type="gene ID" value="GPUH_0002414701"/>
</dbReference>
<protein>
    <submittedName>
        <fullName evidence="1">C2H2-type domain-containing protein</fullName>
    </submittedName>
</protein>
<evidence type="ECO:0000313" key="1">
    <source>
        <dbReference type="WBParaSite" id="GPUH_0002414701-mRNA-1"/>
    </source>
</evidence>
<sequence length="83" mass="9833">LVFSNLQELQRHYVDKHVTALYRCNICDQTFNNLQRFQIYLYKNAAQCLLGIPRFESCCVSSTLPYSFPVLARWNIDINYDVH</sequence>
<proteinExistence type="predicted"/>
<organism evidence="1">
    <name type="scientific">Gongylonema pulchrum</name>
    <dbReference type="NCBI Taxonomy" id="637853"/>
    <lineage>
        <taxon>Eukaryota</taxon>
        <taxon>Metazoa</taxon>
        <taxon>Ecdysozoa</taxon>
        <taxon>Nematoda</taxon>
        <taxon>Chromadorea</taxon>
        <taxon>Rhabditida</taxon>
        <taxon>Spirurina</taxon>
        <taxon>Spiruromorpha</taxon>
        <taxon>Spiruroidea</taxon>
        <taxon>Gongylonematidae</taxon>
        <taxon>Gongylonema</taxon>
    </lineage>
</organism>
<reference evidence="1" key="1">
    <citation type="submission" date="2016-06" db="UniProtKB">
        <authorList>
            <consortium name="WormBaseParasite"/>
        </authorList>
    </citation>
    <scope>IDENTIFICATION</scope>
</reference>
<name>A0A183ET26_9BILA</name>
<accession>A0A183ET26</accession>
<dbReference type="AlphaFoldDB" id="A0A183ET26"/>